<accession>A0ABP0YIM8</accession>
<dbReference type="Proteomes" id="UP001642487">
    <property type="component" value="Chromosome 3"/>
</dbReference>
<protein>
    <recommendedName>
        <fullName evidence="3">Phosphoglycerate kinase</fullName>
    </recommendedName>
</protein>
<sequence>MLQLLLYGTQKTNKIKSIIKDIDTDLLVMYGGAASIFINLKNSGVVNPQTDRNILPFVSVSVTSALA</sequence>
<organism evidence="1 2">
    <name type="scientific">Citrullus colocynthis</name>
    <name type="common">colocynth</name>
    <dbReference type="NCBI Taxonomy" id="252529"/>
    <lineage>
        <taxon>Eukaryota</taxon>
        <taxon>Viridiplantae</taxon>
        <taxon>Streptophyta</taxon>
        <taxon>Embryophyta</taxon>
        <taxon>Tracheophyta</taxon>
        <taxon>Spermatophyta</taxon>
        <taxon>Magnoliopsida</taxon>
        <taxon>eudicotyledons</taxon>
        <taxon>Gunneridae</taxon>
        <taxon>Pentapetalae</taxon>
        <taxon>rosids</taxon>
        <taxon>fabids</taxon>
        <taxon>Cucurbitales</taxon>
        <taxon>Cucurbitaceae</taxon>
        <taxon>Benincaseae</taxon>
        <taxon>Citrullus</taxon>
    </lineage>
</organism>
<evidence type="ECO:0000313" key="1">
    <source>
        <dbReference type="EMBL" id="CAK9318908.1"/>
    </source>
</evidence>
<evidence type="ECO:0000313" key="2">
    <source>
        <dbReference type="Proteomes" id="UP001642487"/>
    </source>
</evidence>
<dbReference type="EMBL" id="OZ021737">
    <property type="protein sequence ID" value="CAK9318908.1"/>
    <property type="molecule type" value="Genomic_DNA"/>
</dbReference>
<reference evidence="1 2" key="1">
    <citation type="submission" date="2024-03" db="EMBL/GenBank/DDBJ databases">
        <authorList>
            <person name="Gkanogiannis A."/>
            <person name="Becerra Lopez-Lavalle L."/>
        </authorList>
    </citation>
    <scope>NUCLEOTIDE SEQUENCE [LARGE SCALE GENOMIC DNA]</scope>
</reference>
<evidence type="ECO:0008006" key="3">
    <source>
        <dbReference type="Google" id="ProtNLM"/>
    </source>
</evidence>
<keyword evidence="2" id="KW-1185">Reference proteome</keyword>
<proteinExistence type="predicted"/>
<name>A0ABP0YIM8_9ROSI</name>
<gene>
    <name evidence="1" type="ORF">CITCOLO1_LOCUS10885</name>
</gene>